<gene>
    <name evidence="6" type="ORF">LMG31506_01822</name>
</gene>
<keyword evidence="3 4" id="KW-0472">Membrane</keyword>
<dbReference type="InterPro" id="IPR050327">
    <property type="entry name" value="Proton-linked_MCT"/>
</dbReference>
<name>A0A916ISB4_9BURK</name>
<feature type="transmembrane region" description="Helical" evidence="4">
    <location>
        <begin position="172"/>
        <end position="192"/>
    </location>
</feature>
<evidence type="ECO:0000259" key="5">
    <source>
        <dbReference type="PROSITE" id="PS50850"/>
    </source>
</evidence>
<feature type="transmembrane region" description="Helical" evidence="4">
    <location>
        <begin position="140"/>
        <end position="160"/>
    </location>
</feature>
<dbReference type="Proteomes" id="UP000672934">
    <property type="component" value="Unassembled WGS sequence"/>
</dbReference>
<dbReference type="Pfam" id="PF07690">
    <property type="entry name" value="MFS_1"/>
    <property type="match status" value="1"/>
</dbReference>
<dbReference type="PROSITE" id="PS50850">
    <property type="entry name" value="MFS"/>
    <property type="match status" value="1"/>
</dbReference>
<keyword evidence="7" id="KW-1185">Reference proteome</keyword>
<feature type="transmembrane region" description="Helical" evidence="4">
    <location>
        <begin position="225"/>
        <end position="250"/>
    </location>
</feature>
<proteinExistence type="predicted"/>
<keyword evidence="2 4" id="KW-1133">Transmembrane helix</keyword>
<sequence>MKTTIQPDSHSGWGIVIGLAVVLCIIFGTTLNVLSVFTPPIQQAFQCSNELAARVATVFLLAMTLAMPAAGWLLDRMSPRPVMTGGAALTVLGYLAAAQAGDIAQLTAMLGVAGVGVGASTYVPAITLASQWIAPSRQALAFGVLLAGAALGAILFPLPITYITQWLGWRYAMQAIAAVIAFTCVPILVWIARLPDSRLTAPHGEPAPMPLHGHEIGEALRMPRYWLWIVMLMLITLSSLGVYIALVPYLVSTGYSAERAAAIYMAIGAATLVGNVLFGALSNRWGAKAVLLMGTALGALGILCLLAVGHQALGMMAIALFSLIWGSTFNLANQLSPLLLAESMGQRNFGSLLGIGNLISGVGSAFSPEALGYLVDATHTYTIALAICAALLVAALLPISLLQRAAPDWEAAR</sequence>
<dbReference type="RefSeq" id="WP_211946792.1">
    <property type="nucleotide sequence ID" value="NZ_CAJPUY010000005.1"/>
</dbReference>
<feature type="domain" description="Major facilitator superfamily (MFS) profile" evidence="5">
    <location>
        <begin position="16"/>
        <end position="406"/>
    </location>
</feature>
<comment type="caution">
    <text evidence="6">The sequence shown here is derived from an EMBL/GenBank/DDBJ whole genome shotgun (WGS) entry which is preliminary data.</text>
</comment>
<dbReference type="InterPro" id="IPR011701">
    <property type="entry name" value="MFS"/>
</dbReference>
<dbReference type="InterPro" id="IPR036259">
    <property type="entry name" value="MFS_trans_sf"/>
</dbReference>
<evidence type="ECO:0000256" key="4">
    <source>
        <dbReference type="SAM" id="Phobius"/>
    </source>
</evidence>
<feature type="transmembrane region" description="Helical" evidence="4">
    <location>
        <begin position="262"/>
        <end position="282"/>
    </location>
</feature>
<feature type="transmembrane region" description="Helical" evidence="4">
    <location>
        <begin position="314"/>
        <end position="332"/>
    </location>
</feature>
<feature type="transmembrane region" description="Helical" evidence="4">
    <location>
        <begin position="12"/>
        <end position="31"/>
    </location>
</feature>
<dbReference type="SUPFAM" id="SSF103473">
    <property type="entry name" value="MFS general substrate transporter"/>
    <property type="match status" value="1"/>
</dbReference>
<feature type="transmembrane region" description="Helical" evidence="4">
    <location>
        <begin position="289"/>
        <end position="308"/>
    </location>
</feature>
<keyword evidence="1 4" id="KW-0812">Transmembrane</keyword>
<dbReference type="GO" id="GO:0022857">
    <property type="term" value="F:transmembrane transporter activity"/>
    <property type="evidence" value="ECO:0007669"/>
    <property type="project" value="InterPro"/>
</dbReference>
<dbReference type="PANTHER" id="PTHR11360:SF290">
    <property type="entry name" value="MONOCARBOXYLATE MFS PERMEASE"/>
    <property type="match status" value="1"/>
</dbReference>
<dbReference type="AlphaFoldDB" id="A0A916ISB4"/>
<evidence type="ECO:0000256" key="1">
    <source>
        <dbReference type="ARBA" id="ARBA00022692"/>
    </source>
</evidence>
<reference evidence="6" key="1">
    <citation type="submission" date="2021-03" db="EMBL/GenBank/DDBJ databases">
        <authorList>
            <person name="Peeters C."/>
        </authorList>
    </citation>
    <scope>NUCLEOTIDE SEQUENCE</scope>
    <source>
        <strain evidence="6">LMG 31506</strain>
    </source>
</reference>
<dbReference type="EMBL" id="CAJPUY010000005">
    <property type="protein sequence ID" value="CAG2137321.1"/>
    <property type="molecule type" value="Genomic_DNA"/>
</dbReference>
<evidence type="ECO:0000256" key="2">
    <source>
        <dbReference type="ARBA" id="ARBA00022989"/>
    </source>
</evidence>
<evidence type="ECO:0000313" key="6">
    <source>
        <dbReference type="EMBL" id="CAG2137321.1"/>
    </source>
</evidence>
<dbReference type="PANTHER" id="PTHR11360">
    <property type="entry name" value="MONOCARBOXYLATE TRANSPORTER"/>
    <property type="match status" value="1"/>
</dbReference>
<feature type="transmembrane region" description="Helical" evidence="4">
    <location>
        <begin position="81"/>
        <end position="100"/>
    </location>
</feature>
<feature type="transmembrane region" description="Helical" evidence="4">
    <location>
        <begin position="51"/>
        <end position="74"/>
    </location>
</feature>
<dbReference type="InterPro" id="IPR020846">
    <property type="entry name" value="MFS_dom"/>
</dbReference>
<feature type="transmembrane region" description="Helical" evidence="4">
    <location>
        <begin position="352"/>
        <end position="375"/>
    </location>
</feature>
<organism evidence="6 7">
    <name type="scientific">Cupriavidus yeoncheonensis</name>
    <dbReference type="NCBI Taxonomy" id="1462994"/>
    <lineage>
        <taxon>Bacteria</taxon>
        <taxon>Pseudomonadati</taxon>
        <taxon>Pseudomonadota</taxon>
        <taxon>Betaproteobacteria</taxon>
        <taxon>Burkholderiales</taxon>
        <taxon>Burkholderiaceae</taxon>
        <taxon>Cupriavidus</taxon>
    </lineage>
</organism>
<feature type="transmembrane region" description="Helical" evidence="4">
    <location>
        <begin position="106"/>
        <end position="128"/>
    </location>
</feature>
<feature type="transmembrane region" description="Helical" evidence="4">
    <location>
        <begin position="381"/>
        <end position="402"/>
    </location>
</feature>
<evidence type="ECO:0000256" key="3">
    <source>
        <dbReference type="ARBA" id="ARBA00023136"/>
    </source>
</evidence>
<accession>A0A916ISB4</accession>
<protein>
    <submittedName>
        <fullName evidence="6">L-lactate transporter</fullName>
    </submittedName>
</protein>
<evidence type="ECO:0000313" key="7">
    <source>
        <dbReference type="Proteomes" id="UP000672934"/>
    </source>
</evidence>
<dbReference type="Gene3D" id="1.20.1250.20">
    <property type="entry name" value="MFS general substrate transporter like domains"/>
    <property type="match status" value="1"/>
</dbReference>